<dbReference type="PANTHER" id="PTHR43205:SF7">
    <property type="entry name" value="PROSTAGLANDIN REDUCTASE 1"/>
    <property type="match status" value="1"/>
</dbReference>
<dbReference type="Gene3D" id="3.90.180.10">
    <property type="entry name" value="Medium-chain alcohol dehydrogenases, catalytic domain"/>
    <property type="match status" value="1"/>
</dbReference>
<dbReference type="Pfam" id="PF00107">
    <property type="entry name" value="ADH_zinc_N"/>
    <property type="match status" value="1"/>
</dbReference>
<dbReference type="Pfam" id="PF16884">
    <property type="entry name" value="ADH_N_2"/>
    <property type="match status" value="1"/>
</dbReference>
<evidence type="ECO:0000256" key="1">
    <source>
        <dbReference type="ARBA" id="ARBA00023002"/>
    </source>
</evidence>
<proteinExistence type="predicted"/>
<sequence length="360" mass="39261">MPKVKNGAVYYVKEPTGHIVPGEHVKYVEEEIDLENVPLGGGVLLKTLFLSSDPYLIYRMRDPSIPMFCPPILIGDVVDNAGVGRVLRSDDPNFEEGDLVYAYLEFREYHVYPGKISHMFKFPLTKIERLPNLPLSVYVGTLGMPGTTAYQGLKGFAGTALQPKEVNGKTVQPTLFVSGGAGPVGTFVIEYARQINPCVKIIASAGSAKKVDIMRSCGADVVFNYKEERTFDVLRREGPIDIYWDNVAGPVLDDALLNFNRDGLIIACGAISQASGADSAVRHFEEIFQRNLSVKGFIVYTGETAHLCGGFHAEAVPLALAGKITSREHRYAGLREAPRALADLHHGANTGKAVVVVHDE</sequence>
<accession>A0A9P3GGX5</accession>
<dbReference type="InterPro" id="IPR045010">
    <property type="entry name" value="MDR_fam"/>
</dbReference>
<dbReference type="SUPFAM" id="SSF50129">
    <property type="entry name" value="GroES-like"/>
    <property type="match status" value="1"/>
</dbReference>
<evidence type="ECO:0000259" key="2">
    <source>
        <dbReference type="Pfam" id="PF00107"/>
    </source>
</evidence>
<evidence type="ECO:0000313" key="5">
    <source>
        <dbReference type="Proteomes" id="UP000703269"/>
    </source>
</evidence>
<dbReference type="Proteomes" id="UP000703269">
    <property type="component" value="Unassembled WGS sequence"/>
</dbReference>
<dbReference type="Gene3D" id="3.40.50.720">
    <property type="entry name" value="NAD(P)-binding Rossmann-like Domain"/>
    <property type="match status" value="1"/>
</dbReference>
<evidence type="ECO:0000259" key="3">
    <source>
        <dbReference type="Pfam" id="PF16884"/>
    </source>
</evidence>
<dbReference type="CDD" id="cd05288">
    <property type="entry name" value="PGDH"/>
    <property type="match status" value="1"/>
</dbReference>
<reference evidence="4 5" key="1">
    <citation type="submission" date="2021-08" db="EMBL/GenBank/DDBJ databases">
        <title>Draft Genome Sequence of Phanerochaete sordida strain YK-624.</title>
        <authorList>
            <person name="Mori T."/>
            <person name="Dohra H."/>
            <person name="Suzuki T."/>
            <person name="Kawagishi H."/>
            <person name="Hirai H."/>
        </authorList>
    </citation>
    <scope>NUCLEOTIDE SEQUENCE [LARGE SCALE GENOMIC DNA]</scope>
    <source>
        <strain evidence="4 5">YK-624</strain>
    </source>
</reference>
<evidence type="ECO:0000313" key="4">
    <source>
        <dbReference type="EMBL" id="GJE93495.1"/>
    </source>
</evidence>
<dbReference type="OrthoDB" id="809632at2759"/>
<dbReference type="InterPro" id="IPR036291">
    <property type="entry name" value="NAD(P)-bd_dom_sf"/>
</dbReference>
<protein>
    <submittedName>
        <fullName evidence="4">NADP-dependent oxidoreductase</fullName>
    </submittedName>
</protein>
<keyword evidence="5" id="KW-1185">Reference proteome</keyword>
<feature type="domain" description="Oxidoreductase N-terminal" evidence="3">
    <location>
        <begin position="37"/>
        <end position="115"/>
    </location>
</feature>
<organism evidence="4 5">
    <name type="scientific">Phanerochaete sordida</name>
    <dbReference type="NCBI Taxonomy" id="48140"/>
    <lineage>
        <taxon>Eukaryota</taxon>
        <taxon>Fungi</taxon>
        <taxon>Dikarya</taxon>
        <taxon>Basidiomycota</taxon>
        <taxon>Agaricomycotina</taxon>
        <taxon>Agaricomycetes</taxon>
        <taxon>Polyporales</taxon>
        <taxon>Phanerochaetaceae</taxon>
        <taxon>Phanerochaete</taxon>
    </lineage>
</organism>
<name>A0A9P3GGX5_9APHY</name>
<dbReference type="InterPro" id="IPR041694">
    <property type="entry name" value="ADH_N_2"/>
</dbReference>
<feature type="domain" description="Alcohol dehydrogenase-like C-terminal" evidence="2">
    <location>
        <begin position="183"/>
        <end position="301"/>
    </location>
</feature>
<comment type="caution">
    <text evidence="4">The sequence shown here is derived from an EMBL/GenBank/DDBJ whole genome shotgun (WGS) entry which is preliminary data.</text>
</comment>
<dbReference type="AlphaFoldDB" id="A0A9P3GGX5"/>
<dbReference type="PANTHER" id="PTHR43205">
    <property type="entry name" value="PROSTAGLANDIN REDUCTASE"/>
    <property type="match status" value="1"/>
</dbReference>
<dbReference type="InterPro" id="IPR013149">
    <property type="entry name" value="ADH-like_C"/>
</dbReference>
<dbReference type="SUPFAM" id="SSF51735">
    <property type="entry name" value="NAD(P)-binding Rossmann-fold domains"/>
    <property type="match status" value="1"/>
</dbReference>
<gene>
    <name evidence="4" type="ORF">PsYK624_096540</name>
</gene>
<dbReference type="EMBL" id="BPQB01000032">
    <property type="protein sequence ID" value="GJE93495.1"/>
    <property type="molecule type" value="Genomic_DNA"/>
</dbReference>
<dbReference type="InterPro" id="IPR011032">
    <property type="entry name" value="GroES-like_sf"/>
</dbReference>
<keyword evidence="1" id="KW-0560">Oxidoreductase</keyword>
<dbReference type="GO" id="GO:0016628">
    <property type="term" value="F:oxidoreductase activity, acting on the CH-CH group of donors, NAD or NADP as acceptor"/>
    <property type="evidence" value="ECO:0007669"/>
    <property type="project" value="InterPro"/>
</dbReference>